<protein>
    <submittedName>
        <fullName evidence="2">Uncharacterized protein</fullName>
    </submittedName>
</protein>
<proteinExistence type="predicted"/>
<gene>
    <name evidence="2" type="ORF">CLV35_2970</name>
</gene>
<keyword evidence="1" id="KW-0472">Membrane</keyword>
<name>A0A420XN70_9ACTN</name>
<dbReference type="EMBL" id="RBWV01000013">
    <property type="protein sequence ID" value="RKS72721.1"/>
    <property type="molecule type" value="Genomic_DNA"/>
</dbReference>
<reference evidence="2 3" key="1">
    <citation type="submission" date="2018-10" db="EMBL/GenBank/DDBJ databases">
        <title>Genomic Encyclopedia of Archaeal and Bacterial Type Strains, Phase II (KMG-II): from individual species to whole genera.</title>
        <authorList>
            <person name="Goeker M."/>
        </authorList>
    </citation>
    <scope>NUCLEOTIDE SEQUENCE [LARGE SCALE GENOMIC DNA]</scope>
    <source>
        <strain evidence="2 3">RP-AC37</strain>
    </source>
</reference>
<keyword evidence="1" id="KW-0812">Transmembrane</keyword>
<dbReference type="InParanoid" id="A0A420XN70"/>
<organism evidence="2 3">
    <name type="scientific">Motilibacter peucedani</name>
    <dbReference type="NCBI Taxonomy" id="598650"/>
    <lineage>
        <taxon>Bacteria</taxon>
        <taxon>Bacillati</taxon>
        <taxon>Actinomycetota</taxon>
        <taxon>Actinomycetes</taxon>
        <taxon>Motilibacterales</taxon>
        <taxon>Motilibacteraceae</taxon>
        <taxon>Motilibacter</taxon>
    </lineage>
</organism>
<dbReference type="Proteomes" id="UP000281955">
    <property type="component" value="Unassembled WGS sequence"/>
</dbReference>
<keyword evidence="1" id="KW-1133">Transmembrane helix</keyword>
<feature type="transmembrane region" description="Helical" evidence="1">
    <location>
        <begin position="45"/>
        <end position="62"/>
    </location>
</feature>
<accession>A0A420XN70</accession>
<evidence type="ECO:0000313" key="3">
    <source>
        <dbReference type="Proteomes" id="UP000281955"/>
    </source>
</evidence>
<feature type="transmembrane region" description="Helical" evidence="1">
    <location>
        <begin position="69"/>
        <end position="89"/>
    </location>
</feature>
<sequence length="98" mass="10073">MHLALTAAAIFGILAAVTALSAPLIAWVDRRAGDITADRSRINSSVQVVVTTAAFATAYAVYPGSVSRTMVAGGIAVLFGIALGGEIQAERLHRASSF</sequence>
<dbReference type="AlphaFoldDB" id="A0A420XN70"/>
<keyword evidence="3" id="KW-1185">Reference proteome</keyword>
<dbReference type="RefSeq" id="WP_121194227.1">
    <property type="nucleotide sequence ID" value="NZ_RBWV01000013.1"/>
</dbReference>
<evidence type="ECO:0000256" key="1">
    <source>
        <dbReference type="SAM" id="Phobius"/>
    </source>
</evidence>
<comment type="caution">
    <text evidence="2">The sequence shown here is derived from an EMBL/GenBank/DDBJ whole genome shotgun (WGS) entry which is preliminary data.</text>
</comment>
<evidence type="ECO:0000313" key="2">
    <source>
        <dbReference type="EMBL" id="RKS72721.1"/>
    </source>
</evidence>